<evidence type="ECO:0008006" key="3">
    <source>
        <dbReference type="Google" id="ProtNLM"/>
    </source>
</evidence>
<accession>A0ABP7JUH0</accession>
<organism evidence="1 2">
    <name type="scientific">Celeribacter arenosi</name>
    <dbReference type="NCBI Taxonomy" id="792649"/>
    <lineage>
        <taxon>Bacteria</taxon>
        <taxon>Pseudomonadati</taxon>
        <taxon>Pseudomonadota</taxon>
        <taxon>Alphaproteobacteria</taxon>
        <taxon>Rhodobacterales</taxon>
        <taxon>Roseobacteraceae</taxon>
        <taxon>Celeribacter</taxon>
    </lineage>
</organism>
<reference evidence="2" key="1">
    <citation type="journal article" date="2019" name="Int. J. Syst. Evol. Microbiol.">
        <title>The Global Catalogue of Microorganisms (GCM) 10K type strain sequencing project: providing services to taxonomists for standard genome sequencing and annotation.</title>
        <authorList>
            <consortium name="The Broad Institute Genomics Platform"/>
            <consortium name="The Broad Institute Genome Sequencing Center for Infectious Disease"/>
            <person name="Wu L."/>
            <person name="Ma J."/>
        </authorList>
    </citation>
    <scope>NUCLEOTIDE SEQUENCE [LARGE SCALE GENOMIC DNA]</scope>
    <source>
        <strain evidence="2">JCM 17190</strain>
    </source>
</reference>
<dbReference type="RefSeq" id="WP_344842467.1">
    <property type="nucleotide sequence ID" value="NZ_BAABDF010000002.1"/>
</dbReference>
<name>A0ABP7JUH0_9RHOB</name>
<protein>
    <recommendedName>
        <fullName evidence="3">DNA-binding protein</fullName>
    </recommendedName>
</protein>
<sequence>MNNLFDEARAYLPEDPEILALLGSKARQAQLRHHGRSPAYFRLGRKIVYHGADLNAWANARRISPRSEGQAHGKT</sequence>
<evidence type="ECO:0000313" key="2">
    <source>
        <dbReference type="Proteomes" id="UP001399917"/>
    </source>
</evidence>
<keyword evidence="2" id="KW-1185">Reference proteome</keyword>
<dbReference type="Proteomes" id="UP001399917">
    <property type="component" value="Unassembled WGS sequence"/>
</dbReference>
<proteinExistence type="predicted"/>
<evidence type="ECO:0000313" key="1">
    <source>
        <dbReference type="EMBL" id="GAA3855065.1"/>
    </source>
</evidence>
<gene>
    <name evidence="1" type="ORF">GCM10022404_02840</name>
</gene>
<dbReference type="EMBL" id="BAABDF010000002">
    <property type="protein sequence ID" value="GAA3855065.1"/>
    <property type="molecule type" value="Genomic_DNA"/>
</dbReference>
<comment type="caution">
    <text evidence="1">The sequence shown here is derived from an EMBL/GenBank/DDBJ whole genome shotgun (WGS) entry which is preliminary data.</text>
</comment>